<dbReference type="GO" id="GO:0016410">
    <property type="term" value="F:N-acyltransferase activity"/>
    <property type="evidence" value="ECO:0007669"/>
    <property type="project" value="InterPro"/>
</dbReference>
<dbReference type="PANTHER" id="PTHR43378">
    <property type="entry name" value="UDP-3-O-ACYLGLUCOSAMINE N-ACYLTRANSFERASE"/>
    <property type="match status" value="1"/>
</dbReference>
<dbReference type="InterPro" id="IPR020573">
    <property type="entry name" value="UDP_GlcNAc_AcTrfase_non-rep"/>
</dbReference>
<reference evidence="8" key="1">
    <citation type="submission" date="2018-05" db="EMBL/GenBank/DDBJ databases">
        <authorList>
            <person name="Lanie J.A."/>
            <person name="Ng W.-L."/>
            <person name="Kazmierczak K.M."/>
            <person name="Andrzejewski T.M."/>
            <person name="Davidsen T.M."/>
            <person name="Wayne K.J."/>
            <person name="Tettelin H."/>
            <person name="Glass J.I."/>
            <person name="Rusch D."/>
            <person name="Podicherti R."/>
            <person name="Tsui H.-C.T."/>
            <person name="Winkler M.E."/>
        </authorList>
    </citation>
    <scope>NUCLEOTIDE SEQUENCE</scope>
</reference>
<dbReference type="AlphaFoldDB" id="A0A381UGG5"/>
<dbReference type="InterPro" id="IPR007691">
    <property type="entry name" value="LpxD"/>
</dbReference>
<gene>
    <name evidence="8" type="ORF">METZ01_LOCUS80093</name>
</gene>
<keyword evidence="2" id="KW-0441">Lipid A biosynthesis</keyword>
<dbReference type="EMBL" id="UINC01006390">
    <property type="protein sequence ID" value="SVA27239.1"/>
    <property type="molecule type" value="Genomic_DNA"/>
</dbReference>
<dbReference type="InterPro" id="IPR011004">
    <property type="entry name" value="Trimer_LpxA-like_sf"/>
</dbReference>
<dbReference type="Gene3D" id="2.160.10.10">
    <property type="entry name" value="Hexapeptide repeat proteins"/>
    <property type="match status" value="1"/>
</dbReference>
<protein>
    <recommendedName>
        <fullName evidence="7">UDP-3-O-[3-hydroxymyristoyl] glucosamine N-acyltransferase non-repeat region domain-containing protein</fullName>
    </recommendedName>
</protein>
<dbReference type="NCBIfam" id="NF002060">
    <property type="entry name" value="PRK00892.1"/>
    <property type="match status" value="1"/>
</dbReference>
<dbReference type="Gene3D" id="3.40.1390.10">
    <property type="entry name" value="MurE/MurF, N-terminal domain"/>
    <property type="match status" value="1"/>
</dbReference>
<evidence type="ECO:0000256" key="5">
    <source>
        <dbReference type="ARBA" id="ARBA00023098"/>
    </source>
</evidence>
<dbReference type="GO" id="GO:0009245">
    <property type="term" value="P:lipid A biosynthetic process"/>
    <property type="evidence" value="ECO:0007669"/>
    <property type="project" value="UniProtKB-KW"/>
</dbReference>
<dbReference type="NCBIfam" id="TIGR01853">
    <property type="entry name" value="lipid_A_lpxD"/>
    <property type="match status" value="1"/>
</dbReference>
<keyword evidence="3" id="KW-0808">Transferase</keyword>
<evidence type="ECO:0000256" key="3">
    <source>
        <dbReference type="ARBA" id="ARBA00022679"/>
    </source>
</evidence>
<dbReference type="HAMAP" id="MF_00523">
    <property type="entry name" value="LpxD"/>
    <property type="match status" value="1"/>
</dbReference>
<evidence type="ECO:0000256" key="6">
    <source>
        <dbReference type="ARBA" id="ARBA00023315"/>
    </source>
</evidence>
<accession>A0A381UGG5</accession>
<evidence type="ECO:0000256" key="1">
    <source>
        <dbReference type="ARBA" id="ARBA00022516"/>
    </source>
</evidence>
<proteinExistence type="inferred from homology"/>
<evidence type="ECO:0000259" key="7">
    <source>
        <dbReference type="Pfam" id="PF04613"/>
    </source>
</evidence>
<keyword evidence="1" id="KW-0444">Lipid biosynthesis</keyword>
<dbReference type="PANTHER" id="PTHR43378:SF2">
    <property type="entry name" value="UDP-3-O-ACYLGLUCOSAMINE N-ACYLTRANSFERASE 1, MITOCHONDRIAL-RELATED"/>
    <property type="match status" value="1"/>
</dbReference>
<dbReference type="GO" id="GO:0016020">
    <property type="term" value="C:membrane"/>
    <property type="evidence" value="ECO:0007669"/>
    <property type="project" value="GOC"/>
</dbReference>
<sequence>MQFSLSEIALLVNGNVSGDPDLKISGVSEIQNGEPGTITFLGNPLYGKYLENTTASAVFVSEKEDLKGHDGIIVANPQLALAKTLSVFYPDRKSSGIIHPNAFIHHDANVGVGVTIDSGAIIETGAKIGDQSWIGPNVFVGANTLIGLNCKIYANASLYHNVILGDMVIIHAGTVIGSDGYGFVDDSDHHVKIPQVGSVLIGDNVEIGSNSTVDRATVGKTIIGDMCKLDNLVHIAHNVRMGRGCLITAQVGIAGSAEIGDFCTLAGQAGVVSHVKLGNRSIVTAKSGVTKSLPGNEVYGGYPARPIREQHKKDAILAEVSIMRKKLDQLIQR</sequence>
<dbReference type="SUPFAM" id="SSF51161">
    <property type="entry name" value="Trimeric LpxA-like enzymes"/>
    <property type="match status" value="1"/>
</dbReference>
<dbReference type="CDD" id="cd03352">
    <property type="entry name" value="LbH_LpxD"/>
    <property type="match status" value="1"/>
</dbReference>
<evidence type="ECO:0000313" key="8">
    <source>
        <dbReference type="EMBL" id="SVA27239.1"/>
    </source>
</evidence>
<evidence type="ECO:0000256" key="2">
    <source>
        <dbReference type="ARBA" id="ARBA00022556"/>
    </source>
</evidence>
<keyword evidence="4" id="KW-0677">Repeat</keyword>
<dbReference type="InterPro" id="IPR001451">
    <property type="entry name" value="Hexapep"/>
</dbReference>
<feature type="domain" description="UDP-3-O-[3-hydroxymyristoyl] glucosamine N-acyltransferase non-repeat region" evidence="7">
    <location>
        <begin position="21"/>
        <end position="85"/>
    </location>
</feature>
<organism evidence="8">
    <name type="scientific">marine metagenome</name>
    <dbReference type="NCBI Taxonomy" id="408172"/>
    <lineage>
        <taxon>unclassified sequences</taxon>
        <taxon>metagenomes</taxon>
        <taxon>ecological metagenomes</taxon>
    </lineage>
</organism>
<keyword evidence="6" id="KW-0012">Acyltransferase</keyword>
<name>A0A381UGG5_9ZZZZ</name>
<dbReference type="Pfam" id="PF00132">
    <property type="entry name" value="Hexapep"/>
    <property type="match status" value="2"/>
</dbReference>
<evidence type="ECO:0000256" key="4">
    <source>
        <dbReference type="ARBA" id="ARBA00022737"/>
    </source>
</evidence>
<keyword evidence="5" id="KW-0443">Lipid metabolism</keyword>
<dbReference type="Pfam" id="PF04613">
    <property type="entry name" value="LpxD"/>
    <property type="match status" value="1"/>
</dbReference>